<organism evidence="2">
    <name type="scientific">Hexamita inflata</name>
    <dbReference type="NCBI Taxonomy" id="28002"/>
    <lineage>
        <taxon>Eukaryota</taxon>
        <taxon>Metamonada</taxon>
        <taxon>Diplomonadida</taxon>
        <taxon>Hexamitidae</taxon>
        <taxon>Hexamitinae</taxon>
        <taxon>Hexamita</taxon>
    </lineage>
</organism>
<dbReference type="EMBL" id="CAXDID020000024">
    <property type="protein sequence ID" value="CAL5989511.1"/>
    <property type="molecule type" value="Genomic_DNA"/>
</dbReference>
<name>A0AA86NLI7_9EUKA</name>
<dbReference type="EMBL" id="CATOUU010000741">
    <property type="protein sequence ID" value="CAI9945166.1"/>
    <property type="molecule type" value="Genomic_DNA"/>
</dbReference>
<sequence length="126" mass="14551">MMKIPSILSQIKLTSSPSESDPSRTQHSAYSFPADFHCLIDYQDEPCVIETQNNMSSDFLTFNRAESMLMRLKAENAELKTNLQLMAYLESCQSLVEENISKMQKNIKKIKAYYKFVVQQKNNVNK</sequence>
<evidence type="ECO:0000313" key="4">
    <source>
        <dbReference type="EMBL" id="CAL5989511.1"/>
    </source>
</evidence>
<evidence type="ECO:0000313" key="2">
    <source>
        <dbReference type="EMBL" id="CAI9922130.1"/>
    </source>
</evidence>
<evidence type="ECO:0000313" key="5">
    <source>
        <dbReference type="EMBL" id="CAL6105906.1"/>
    </source>
</evidence>
<reference evidence="4 6" key="2">
    <citation type="submission" date="2024-07" db="EMBL/GenBank/DDBJ databases">
        <authorList>
            <person name="Akdeniz Z."/>
        </authorList>
    </citation>
    <scope>NUCLEOTIDE SEQUENCE [LARGE SCALE GENOMIC DNA]</scope>
</reference>
<reference evidence="2" key="1">
    <citation type="submission" date="2023-06" db="EMBL/GenBank/DDBJ databases">
        <authorList>
            <person name="Kurt Z."/>
        </authorList>
    </citation>
    <scope>NUCLEOTIDE SEQUENCE</scope>
</reference>
<gene>
    <name evidence="4" type="ORF">HINF_LOCUS10891</name>
    <name evidence="3" type="ORF">HINF_LOCUS32811</name>
    <name evidence="5" type="ORF">HINF_LOCUS73487</name>
    <name evidence="2" type="ORF">HINF_LOCUS9775</name>
</gene>
<evidence type="ECO:0000313" key="3">
    <source>
        <dbReference type="EMBL" id="CAI9945166.1"/>
    </source>
</evidence>
<comment type="caution">
    <text evidence="2">The sequence shown here is derived from an EMBL/GenBank/DDBJ whole genome shotgun (WGS) entry which is preliminary data.</text>
</comment>
<evidence type="ECO:0000313" key="6">
    <source>
        <dbReference type="Proteomes" id="UP001642409"/>
    </source>
</evidence>
<feature type="compositionally biased region" description="Polar residues" evidence="1">
    <location>
        <begin position="7"/>
        <end position="27"/>
    </location>
</feature>
<feature type="region of interest" description="Disordered" evidence="1">
    <location>
        <begin position="1"/>
        <end position="27"/>
    </location>
</feature>
<dbReference type="EMBL" id="CAXDID020000603">
    <property type="protein sequence ID" value="CAL6105906.1"/>
    <property type="molecule type" value="Genomic_DNA"/>
</dbReference>
<dbReference type="AlphaFoldDB" id="A0AA86NLI7"/>
<accession>A0AA86NLI7</accession>
<keyword evidence="6" id="KW-1185">Reference proteome</keyword>
<protein>
    <submittedName>
        <fullName evidence="4">Hypothetical_protein</fullName>
    </submittedName>
</protein>
<dbReference type="EMBL" id="CATOUU010000248">
    <property type="protein sequence ID" value="CAI9922130.1"/>
    <property type="molecule type" value="Genomic_DNA"/>
</dbReference>
<proteinExistence type="predicted"/>
<dbReference type="Proteomes" id="UP001642409">
    <property type="component" value="Unassembled WGS sequence"/>
</dbReference>
<evidence type="ECO:0000256" key="1">
    <source>
        <dbReference type="SAM" id="MobiDB-lite"/>
    </source>
</evidence>